<reference evidence="10 11" key="1">
    <citation type="submission" date="2020-07" db="EMBL/GenBank/DDBJ databases">
        <title>Transfer of Campylobacter canadensis to the novel genus Avispirillum gen. nov., that also includes two novel species recovered from migratory waterfowl: Avispirillum anseris sp. nov. and Avispirillum brantae sp. nov.</title>
        <authorList>
            <person name="Miller W.G."/>
            <person name="Chapman M.H."/>
            <person name="Yee E."/>
            <person name="Inglis G.D."/>
        </authorList>
    </citation>
    <scope>NUCLEOTIDE SEQUENCE [LARGE SCALE GENOMIC DNA]</scope>
    <source>
        <strain evidence="10 11">L283</strain>
    </source>
</reference>
<protein>
    <submittedName>
        <fullName evidence="10">Iron ABC transporter permease</fullName>
    </submittedName>
</protein>
<comment type="similarity">
    <text evidence="8">Belongs to the binding-protein-dependent transport system permease family.</text>
</comment>
<keyword evidence="6 8" id="KW-1133">Transmembrane helix</keyword>
<dbReference type="Proteomes" id="UP000786183">
    <property type="component" value="Unassembled WGS sequence"/>
</dbReference>
<evidence type="ECO:0000256" key="2">
    <source>
        <dbReference type="ARBA" id="ARBA00022448"/>
    </source>
</evidence>
<organism evidence="10 11">
    <name type="scientific">Campylobacter canadensis</name>
    <dbReference type="NCBI Taxonomy" id="449520"/>
    <lineage>
        <taxon>Bacteria</taxon>
        <taxon>Pseudomonadati</taxon>
        <taxon>Campylobacterota</taxon>
        <taxon>Epsilonproteobacteria</taxon>
        <taxon>Campylobacterales</taxon>
        <taxon>Campylobacteraceae</taxon>
        <taxon>Campylobacter</taxon>
    </lineage>
</organism>
<feature type="transmembrane region" description="Helical" evidence="8">
    <location>
        <begin position="338"/>
        <end position="359"/>
    </location>
</feature>
<feature type="transmembrane region" description="Helical" evidence="8">
    <location>
        <begin position="478"/>
        <end position="502"/>
    </location>
</feature>
<evidence type="ECO:0000256" key="6">
    <source>
        <dbReference type="ARBA" id="ARBA00022989"/>
    </source>
</evidence>
<keyword evidence="4" id="KW-0997">Cell inner membrane</keyword>
<comment type="subcellular location">
    <subcellularLocation>
        <location evidence="1">Cell inner membrane</location>
        <topology evidence="1">Multi-pass membrane protein</topology>
    </subcellularLocation>
    <subcellularLocation>
        <location evidence="8">Cell membrane</location>
        <topology evidence="8">Multi-pass membrane protein</topology>
    </subcellularLocation>
</comment>
<evidence type="ECO:0000313" key="10">
    <source>
        <dbReference type="EMBL" id="MBZ7987948.1"/>
    </source>
</evidence>
<keyword evidence="2 8" id="KW-0813">Transport</keyword>
<evidence type="ECO:0000313" key="11">
    <source>
        <dbReference type="Proteomes" id="UP000786183"/>
    </source>
</evidence>
<evidence type="ECO:0000256" key="5">
    <source>
        <dbReference type="ARBA" id="ARBA00022692"/>
    </source>
</evidence>
<dbReference type="PANTHER" id="PTHR43357:SF3">
    <property type="entry name" value="FE(3+)-TRANSPORT SYSTEM PERMEASE PROTEIN FBPB 2"/>
    <property type="match status" value="1"/>
</dbReference>
<keyword evidence="5 8" id="KW-0812">Transmembrane</keyword>
<dbReference type="Gene3D" id="1.10.3720.10">
    <property type="entry name" value="MetI-like"/>
    <property type="match status" value="2"/>
</dbReference>
<dbReference type="EMBL" id="JACGBB010000020">
    <property type="protein sequence ID" value="MBZ7987948.1"/>
    <property type="molecule type" value="Genomic_DNA"/>
</dbReference>
<dbReference type="Pfam" id="PF00528">
    <property type="entry name" value="BPD_transp_1"/>
    <property type="match status" value="2"/>
</dbReference>
<feature type="transmembrane region" description="Helical" evidence="8">
    <location>
        <begin position="59"/>
        <end position="80"/>
    </location>
</feature>
<evidence type="ECO:0000256" key="8">
    <source>
        <dbReference type="RuleBase" id="RU363032"/>
    </source>
</evidence>
<feature type="domain" description="ABC transmembrane type-1" evidence="9">
    <location>
        <begin position="24"/>
        <end position="226"/>
    </location>
</feature>
<evidence type="ECO:0000256" key="7">
    <source>
        <dbReference type="ARBA" id="ARBA00023136"/>
    </source>
</evidence>
<evidence type="ECO:0000256" key="4">
    <source>
        <dbReference type="ARBA" id="ARBA00022519"/>
    </source>
</evidence>
<feature type="transmembrane region" description="Helical" evidence="8">
    <location>
        <begin position="298"/>
        <end position="317"/>
    </location>
</feature>
<feature type="domain" description="ABC transmembrane type-1" evidence="9">
    <location>
        <begin position="294"/>
        <end position="499"/>
    </location>
</feature>
<sequence length="506" mass="58097">MFFITQPIKDNTAVLFDSYLVEYFKNTGIILFFTLLFSTIIAIFLAYFESFYEYRFRNFFRFVLVLPFAIPSYLFAYIYADFFSYFSWFNIFLREQFNLRIHFDIMNIYGAIFVFSLAFFPYVYILLRGFLAKFSANIINSAKSLGKSDTAIFFQIILPLSRPAIVAGASLCAMETLNAYGAPNYYGLHVFSTGIYKAWIAYNDLNAAIKLAVILLFVVFFILLVEKIFRRPYEISSKTYPIKRKKLSKIASFIIIVLFSFIFFISFLLPVIHILIWFKRSFLDVNYSALFILSKNTFFLSLSSSLIILIIATFLAFNQRFKKGRAKIIISSLSNMGYSIPGSVIAICMLALFICIDRINEPIYNFFGINNALFLTLSPVLLIFAYVVRFLALGFNGLDAAFNKLPSSITYARLSLGKNPFSSFFKIEFILVLPSLISSFILIFIEILKELPLASLLATSNFKTLSFEMDRYASDEQLAMLSAPALVLVLTCFILLVIFNLIKERK</sequence>
<feature type="transmembrane region" description="Helical" evidence="8">
    <location>
        <begin position="423"/>
        <end position="445"/>
    </location>
</feature>
<gene>
    <name evidence="10" type="ORF">AVCANL283_07550</name>
</gene>
<dbReference type="PANTHER" id="PTHR43357">
    <property type="entry name" value="INNER MEMBRANE ABC TRANSPORTER PERMEASE PROTEIN YDCV"/>
    <property type="match status" value="1"/>
</dbReference>
<feature type="transmembrane region" description="Helical" evidence="8">
    <location>
        <begin position="108"/>
        <end position="131"/>
    </location>
</feature>
<dbReference type="InterPro" id="IPR035906">
    <property type="entry name" value="MetI-like_sf"/>
</dbReference>
<keyword evidence="3" id="KW-1003">Cell membrane</keyword>
<accession>A0ABS7WT43</accession>
<dbReference type="SUPFAM" id="SSF161098">
    <property type="entry name" value="MetI-like"/>
    <property type="match status" value="2"/>
</dbReference>
<evidence type="ECO:0000259" key="9">
    <source>
        <dbReference type="PROSITE" id="PS50928"/>
    </source>
</evidence>
<dbReference type="InterPro" id="IPR000515">
    <property type="entry name" value="MetI-like"/>
</dbReference>
<feature type="transmembrane region" description="Helical" evidence="8">
    <location>
        <begin position="250"/>
        <end position="278"/>
    </location>
</feature>
<proteinExistence type="inferred from homology"/>
<name>A0ABS7WT43_9BACT</name>
<feature type="transmembrane region" description="Helical" evidence="8">
    <location>
        <begin position="207"/>
        <end position="229"/>
    </location>
</feature>
<comment type="caution">
    <text evidence="10">The sequence shown here is derived from an EMBL/GenBank/DDBJ whole genome shotgun (WGS) entry which is preliminary data.</text>
</comment>
<dbReference type="PROSITE" id="PS50928">
    <property type="entry name" value="ABC_TM1"/>
    <property type="match status" value="2"/>
</dbReference>
<feature type="transmembrane region" description="Helical" evidence="8">
    <location>
        <begin position="28"/>
        <end position="47"/>
    </location>
</feature>
<keyword evidence="7 8" id="KW-0472">Membrane</keyword>
<evidence type="ECO:0000256" key="3">
    <source>
        <dbReference type="ARBA" id="ARBA00022475"/>
    </source>
</evidence>
<keyword evidence="11" id="KW-1185">Reference proteome</keyword>
<feature type="transmembrane region" description="Helical" evidence="8">
    <location>
        <begin position="152"/>
        <end position="171"/>
    </location>
</feature>
<evidence type="ECO:0000256" key="1">
    <source>
        <dbReference type="ARBA" id="ARBA00004429"/>
    </source>
</evidence>
<dbReference type="CDD" id="cd06261">
    <property type="entry name" value="TM_PBP2"/>
    <property type="match status" value="2"/>
</dbReference>